<organism evidence="1 2">
    <name type="scientific">Sulfitobacter alexandrii</name>
    <dbReference type="NCBI Taxonomy" id="1917485"/>
    <lineage>
        <taxon>Bacteria</taxon>
        <taxon>Pseudomonadati</taxon>
        <taxon>Pseudomonadota</taxon>
        <taxon>Alphaproteobacteria</taxon>
        <taxon>Rhodobacterales</taxon>
        <taxon>Roseobacteraceae</taxon>
        <taxon>Sulfitobacter</taxon>
    </lineage>
</organism>
<dbReference type="CDD" id="cd02440">
    <property type="entry name" value="AdoMet_MTases"/>
    <property type="match status" value="1"/>
</dbReference>
<evidence type="ECO:0000313" key="1">
    <source>
        <dbReference type="EMBL" id="APE42258.1"/>
    </source>
</evidence>
<dbReference type="OrthoDB" id="9804312at2"/>
<dbReference type="STRING" id="1917485.BOO69_01625"/>
<dbReference type="PANTHER" id="PTHR43861:SF1">
    <property type="entry name" value="TRANS-ACONITATE 2-METHYLTRANSFERASE"/>
    <property type="match status" value="1"/>
</dbReference>
<dbReference type="KEGG" id="suam:BOO69_01625"/>
<dbReference type="RefSeq" id="WP_071969715.1">
    <property type="nucleotide sequence ID" value="NZ_CP018076.1"/>
</dbReference>
<dbReference type="InterPro" id="IPR029063">
    <property type="entry name" value="SAM-dependent_MTases_sf"/>
</dbReference>
<evidence type="ECO:0008006" key="3">
    <source>
        <dbReference type="Google" id="ProtNLM"/>
    </source>
</evidence>
<keyword evidence="2" id="KW-1185">Reference proteome</keyword>
<dbReference type="EMBL" id="CP018076">
    <property type="protein sequence ID" value="APE42258.1"/>
    <property type="molecule type" value="Genomic_DNA"/>
</dbReference>
<dbReference type="Proteomes" id="UP000181897">
    <property type="component" value="Chromosome"/>
</dbReference>
<dbReference type="PANTHER" id="PTHR43861">
    <property type="entry name" value="TRANS-ACONITATE 2-METHYLTRANSFERASE-RELATED"/>
    <property type="match status" value="1"/>
</dbReference>
<dbReference type="Pfam" id="PF13489">
    <property type="entry name" value="Methyltransf_23"/>
    <property type="match status" value="1"/>
</dbReference>
<accession>A0A1J0WD66</accession>
<gene>
    <name evidence="1" type="ORF">BOO69_01625</name>
</gene>
<proteinExistence type="predicted"/>
<dbReference type="SUPFAM" id="SSF53335">
    <property type="entry name" value="S-adenosyl-L-methionine-dependent methyltransferases"/>
    <property type="match status" value="1"/>
</dbReference>
<reference evidence="1 2" key="1">
    <citation type="submission" date="2016-11" db="EMBL/GenBank/DDBJ databases">
        <title>Complete genome sequence of Sulfitobacter sp. AM1-D1, a toxic bacteria associated with marine dinoflagellate Alexandrium minutum in East China Sea.</title>
        <authorList>
            <person name="Yang Q."/>
            <person name="Zhang X."/>
            <person name="Tian X."/>
        </authorList>
    </citation>
    <scope>NUCLEOTIDE SEQUENCE [LARGE SCALE GENOMIC DNA]</scope>
    <source>
        <strain evidence="1 2">AM1-D1</strain>
    </source>
</reference>
<sequence length="197" mass="21109">MSDPQTLAVYDAQADDYDAMMQAEATADPRVHHFIAALPEGASVLDLGCGPGNYARILAKAGLKVTAIDASAEMAGRAAAIPGVTARHGYFEDVTEQDAYDGIWASFSLLHAPRADLPGHLARLRKALKPGGTFFIGMKTGTGGGRDDLGRHYEYYSREELETLLRDAGCVPKQHWTGYGKGLAGQYDGWIVIHADG</sequence>
<protein>
    <recommendedName>
        <fullName evidence="3">Class I SAM-dependent methyltransferase</fullName>
    </recommendedName>
</protein>
<name>A0A1J0WD66_9RHOB</name>
<evidence type="ECO:0000313" key="2">
    <source>
        <dbReference type="Proteomes" id="UP000181897"/>
    </source>
</evidence>
<dbReference type="Gene3D" id="3.40.50.150">
    <property type="entry name" value="Vaccinia Virus protein VP39"/>
    <property type="match status" value="1"/>
</dbReference>
<dbReference type="AlphaFoldDB" id="A0A1J0WD66"/>